<dbReference type="NCBIfam" id="NF041240">
    <property type="entry name" value="YebF_not_Cmi"/>
    <property type="match status" value="1"/>
</dbReference>
<reference evidence="4 5" key="1">
    <citation type="submission" date="2018-07" db="EMBL/GenBank/DDBJ databases">
        <title>Genomic Encyclopedia of Type Strains, Phase IV (KMG-IV): sequencing the most valuable type-strain genomes for metagenomic binning, comparative biology and taxonomic classification.</title>
        <authorList>
            <person name="Goeker M."/>
        </authorList>
    </citation>
    <scope>NUCLEOTIDE SEQUENCE [LARGE SCALE GENOMIC DNA]</scope>
    <source>
        <strain evidence="4 5">DSM 103736</strain>
    </source>
</reference>
<gene>
    <name evidence="4" type="ORF">C8D90_101670</name>
</gene>
<evidence type="ECO:0000256" key="1">
    <source>
        <dbReference type="ARBA" id="ARBA00023157"/>
    </source>
</evidence>
<dbReference type="InterPro" id="IPR025603">
    <property type="entry name" value="YebF/ColM_immunity"/>
</dbReference>
<feature type="disulfide bond" evidence="2">
    <location>
        <begin position="34"/>
        <end position="107"/>
    </location>
</feature>
<proteinExistence type="predicted"/>
<dbReference type="RefSeq" id="WP_115456964.1">
    <property type="nucleotide sequence ID" value="NZ_QRAP01000001.1"/>
</dbReference>
<name>A0A370R524_9GAMM</name>
<keyword evidence="1 2" id="KW-1015">Disulfide bond</keyword>
<dbReference type="Gene3D" id="3.10.450.300">
    <property type="entry name" value="YebF/Colicin-M immunity protein"/>
    <property type="match status" value="1"/>
</dbReference>
<evidence type="ECO:0000313" key="5">
    <source>
        <dbReference type="Proteomes" id="UP000254848"/>
    </source>
</evidence>
<organism evidence="4 5">
    <name type="scientific">Enterobacillus tribolii</name>
    <dbReference type="NCBI Taxonomy" id="1487935"/>
    <lineage>
        <taxon>Bacteria</taxon>
        <taxon>Pseudomonadati</taxon>
        <taxon>Pseudomonadota</taxon>
        <taxon>Gammaproteobacteria</taxon>
        <taxon>Enterobacterales</taxon>
        <taxon>Hafniaceae</taxon>
        <taxon>Enterobacillus</taxon>
    </lineage>
</organism>
<feature type="signal peptide" evidence="3">
    <location>
        <begin position="1"/>
        <end position="21"/>
    </location>
</feature>
<dbReference type="Pfam" id="PF13995">
    <property type="entry name" value="YebF"/>
    <property type="match status" value="1"/>
</dbReference>
<accession>A0A370R524</accession>
<dbReference type="EMBL" id="QRAP01000001">
    <property type="protein sequence ID" value="RDK97225.1"/>
    <property type="molecule type" value="Genomic_DNA"/>
</dbReference>
<feature type="chain" id="PRO_5016579741" evidence="3">
    <location>
        <begin position="22"/>
        <end position="118"/>
    </location>
</feature>
<dbReference type="PROSITE" id="PS51979">
    <property type="entry name" value="YEBF_CMI"/>
    <property type="match status" value="1"/>
</dbReference>
<dbReference type="AlphaFoldDB" id="A0A370R524"/>
<protein>
    <submittedName>
        <fullName evidence="4">YebF-like protein</fullName>
    </submittedName>
</protein>
<comment type="caution">
    <text evidence="4">The sequence shown here is derived from an EMBL/GenBank/DDBJ whole genome shotgun (WGS) entry which is preliminary data.</text>
</comment>
<keyword evidence="5" id="KW-1185">Reference proteome</keyword>
<evidence type="ECO:0000256" key="3">
    <source>
        <dbReference type="SAM" id="SignalP"/>
    </source>
</evidence>
<evidence type="ECO:0000256" key="2">
    <source>
        <dbReference type="PROSITE-ProRule" id="PRU01323"/>
    </source>
</evidence>
<sequence length="118" mass="12963">MNKIALGLGVAAMLVTGLAQAVQTESRTAKIASCESAKPAQMVSMIKNDFLQNRLPRWADDKKLLGTSTPVVWVQDDQIVQNGDSWQIPLKVRGTKVDRTYTVKVDCKAGDLEYSLPE</sequence>
<evidence type="ECO:0000313" key="4">
    <source>
        <dbReference type="EMBL" id="RDK97225.1"/>
    </source>
</evidence>
<dbReference type="Proteomes" id="UP000254848">
    <property type="component" value="Unassembled WGS sequence"/>
</dbReference>
<dbReference type="OrthoDB" id="6454940at2"/>
<keyword evidence="3" id="KW-0732">Signal</keyword>
<dbReference type="InterPro" id="IPR038703">
    <property type="entry name" value="YebF/Cmi_sf"/>
</dbReference>